<keyword evidence="2" id="KW-1185">Reference proteome</keyword>
<sequence>MKKLALLAVLIAAYLGLTYYAGVVGEGYIREQVRLSQDRSATSGVTLELIDYQRGFFASQFQLQVNLDPDQAAFEPLVLTSTTRMRHGPVILADGLHFGWFYARSENSLSSVDAQQQAALQELLPEGLGRMTLLGGYTGSYDYEWKTPDIDVSRDGNRLQVAGVEMSGSGHFDSLDSQHYFATGVLELTLSDGSEARLMPISGEAKVQFAGGDIPLSSIAMSTEQVEFRGASSAPVQVHQLQYAQAQTLMDGKVDTQVSFKVAQVDGLLSVSNIYYDINLAQTRLEAIRAWGELSAKLQLAEETASLEPELKQAIQLLLHEDARLDIAMGADMLDGYVKTDIRVDYAPPAQAVDMSSLPLADYLGLIEGTMEMRIADKVMTGTPLMFFLADYIDTYIVQEGSEYILRARLSGGELFVADTPVPLAMLFPYWFAEPESFQ</sequence>
<evidence type="ECO:0000313" key="1">
    <source>
        <dbReference type="EMBL" id="MDO3381848.1"/>
    </source>
</evidence>
<evidence type="ECO:0000313" key="2">
    <source>
        <dbReference type="Proteomes" id="UP001168380"/>
    </source>
</evidence>
<proteinExistence type="predicted"/>
<name>A0ABT8TEM9_9GAMM</name>
<dbReference type="RefSeq" id="WP_302712005.1">
    <property type="nucleotide sequence ID" value="NZ_JAULRT010000047.1"/>
</dbReference>
<dbReference type="Pfam" id="PF06097">
    <property type="entry name" value="DUF945"/>
    <property type="match status" value="1"/>
</dbReference>
<dbReference type="Proteomes" id="UP001168380">
    <property type="component" value="Unassembled WGS sequence"/>
</dbReference>
<comment type="caution">
    <text evidence="1">The sequence shown here is derived from an EMBL/GenBank/DDBJ whole genome shotgun (WGS) entry which is preliminary data.</text>
</comment>
<accession>A0ABT8TEM9</accession>
<organism evidence="1 2">
    <name type="scientific">Gilvimarinus algae</name>
    <dbReference type="NCBI Taxonomy" id="3058037"/>
    <lineage>
        <taxon>Bacteria</taxon>
        <taxon>Pseudomonadati</taxon>
        <taxon>Pseudomonadota</taxon>
        <taxon>Gammaproteobacteria</taxon>
        <taxon>Cellvibrionales</taxon>
        <taxon>Cellvibrionaceae</taxon>
        <taxon>Gilvimarinus</taxon>
    </lineage>
</organism>
<gene>
    <name evidence="1" type="ORF">QWI16_06640</name>
</gene>
<reference evidence="1" key="1">
    <citation type="submission" date="2023-07" db="EMBL/GenBank/DDBJ databases">
        <title>Gilvimarinus algae sp. nov., isolated from the surface of Kelp.</title>
        <authorList>
            <person name="Sun Y.Y."/>
            <person name="Gong Y."/>
            <person name="Du Z.J."/>
        </authorList>
    </citation>
    <scope>NUCLEOTIDE SEQUENCE</scope>
    <source>
        <strain evidence="1">SDUM040014</strain>
    </source>
</reference>
<protein>
    <submittedName>
        <fullName evidence="1">DUF945 family protein</fullName>
    </submittedName>
</protein>
<dbReference type="InterPro" id="IPR010352">
    <property type="entry name" value="DUF945"/>
</dbReference>
<dbReference type="EMBL" id="JAULRT010000047">
    <property type="protein sequence ID" value="MDO3381848.1"/>
    <property type="molecule type" value="Genomic_DNA"/>
</dbReference>